<dbReference type="OrthoDB" id="9943045at2"/>
<gene>
    <name evidence="1" type="ORF">SAMN05216174_12320</name>
</gene>
<evidence type="ECO:0000313" key="1">
    <source>
        <dbReference type="EMBL" id="SDD93194.1"/>
    </source>
</evidence>
<dbReference type="EMBL" id="FMZZ01000023">
    <property type="protein sequence ID" value="SDD93194.1"/>
    <property type="molecule type" value="Genomic_DNA"/>
</dbReference>
<proteinExistence type="predicted"/>
<accession>A0A1G6YRR8</accession>
<dbReference type="AlphaFoldDB" id="A0A1G6YRR8"/>
<dbReference type="RefSeq" id="WP_091457359.1">
    <property type="nucleotide sequence ID" value="NZ_FMZZ01000023.1"/>
</dbReference>
<protein>
    <submittedName>
        <fullName evidence="1">Uncharacterized protein</fullName>
    </submittedName>
</protein>
<sequence>MTDVLVVLAALVVATAGAVAFAKWNRARRRRDKVVFRQVLDEVSAEISEFADEIESVPRRAGGIVAEQRRRATAAYTEASRLLAKARSPRELSEACALIREERQRLRSVREGA</sequence>
<keyword evidence="2" id="KW-1185">Reference proteome</keyword>
<reference evidence="2" key="1">
    <citation type="submission" date="2016-10" db="EMBL/GenBank/DDBJ databases">
        <authorList>
            <person name="Varghese N."/>
            <person name="Submissions S."/>
        </authorList>
    </citation>
    <scope>NUCLEOTIDE SEQUENCE [LARGE SCALE GENOMIC DNA]</scope>
    <source>
        <strain evidence="2">IBRC-M 10403</strain>
    </source>
</reference>
<dbReference type="STRING" id="1271860.SAMN05216174_12320"/>
<organism evidence="1 2">
    <name type="scientific">Actinokineospora iranica</name>
    <dbReference type="NCBI Taxonomy" id="1271860"/>
    <lineage>
        <taxon>Bacteria</taxon>
        <taxon>Bacillati</taxon>
        <taxon>Actinomycetota</taxon>
        <taxon>Actinomycetes</taxon>
        <taxon>Pseudonocardiales</taxon>
        <taxon>Pseudonocardiaceae</taxon>
        <taxon>Actinokineospora</taxon>
    </lineage>
</organism>
<name>A0A1G6YRR8_9PSEU</name>
<evidence type="ECO:0000313" key="2">
    <source>
        <dbReference type="Proteomes" id="UP000199501"/>
    </source>
</evidence>
<dbReference type="Proteomes" id="UP000199501">
    <property type="component" value="Unassembled WGS sequence"/>
</dbReference>